<accession>A0AA38X1F3</accession>
<proteinExistence type="predicted"/>
<dbReference type="AlphaFoldDB" id="A0AA38X1F3"/>
<comment type="caution">
    <text evidence="2">The sequence shown here is derived from an EMBL/GenBank/DDBJ whole genome shotgun (WGS) entry which is preliminary data.</text>
</comment>
<name>A0AA38X1F3_9EURO</name>
<evidence type="ECO:0000313" key="3">
    <source>
        <dbReference type="Proteomes" id="UP001172673"/>
    </source>
</evidence>
<protein>
    <submittedName>
        <fullName evidence="2">Uncharacterized protein</fullName>
    </submittedName>
</protein>
<dbReference type="EMBL" id="JAPDRK010000017">
    <property type="protein sequence ID" value="KAJ9605022.1"/>
    <property type="molecule type" value="Genomic_DNA"/>
</dbReference>
<evidence type="ECO:0000256" key="1">
    <source>
        <dbReference type="SAM" id="MobiDB-lite"/>
    </source>
</evidence>
<gene>
    <name evidence="2" type="ORF">H2200_010411</name>
</gene>
<sequence length="243" mass="27537">MEITLPSYAVACISPLTGPWDYNRWARDFQTLTEYQNIWQAYSKENINVKNDSAMGLLKLSLDPAIRATIPNDDLACAYATTRMKALRLRNCKGISEYIKEHYQLQADIRGAGQDFDEQAMILNIAYGLTPDYQILLARDDILELFDHFDIAIAPLSHWPPALHLLVPGQNTATNLQNPGLNLFIGVLLCFEASVIQKRQMLQDPRTGRGIPWRMEQDGAEASYSGSHEEKQTMAPDPKRKRQ</sequence>
<dbReference type="Proteomes" id="UP001172673">
    <property type="component" value="Unassembled WGS sequence"/>
</dbReference>
<feature type="region of interest" description="Disordered" evidence="1">
    <location>
        <begin position="206"/>
        <end position="243"/>
    </location>
</feature>
<evidence type="ECO:0000313" key="2">
    <source>
        <dbReference type="EMBL" id="KAJ9605022.1"/>
    </source>
</evidence>
<keyword evidence="3" id="KW-1185">Reference proteome</keyword>
<reference evidence="2" key="1">
    <citation type="submission" date="2022-10" db="EMBL/GenBank/DDBJ databases">
        <title>Culturing micro-colonial fungi from biological soil crusts in the Mojave desert and describing Neophaeococcomyces mojavensis, and introducing the new genera and species Taxawa tesnikishii.</title>
        <authorList>
            <person name="Kurbessoian T."/>
            <person name="Stajich J.E."/>
        </authorList>
    </citation>
    <scope>NUCLEOTIDE SEQUENCE</scope>
    <source>
        <strain evidence="2">TK_41</strain>
    </source>
</reference>
<organism evidence="2 3">
    <name type="scientific">Cladophialophora chaetospira</name>
    <dbReference type="NCBI Taxonomy" id="386627"/>
    <lineage>
        <taxon>Eukaryota</taxon>
        <taxon>Fungi</taxon>
        <taxon>Dikarya</taxon>
        <taxon>Ascomycota</taxon>
        <taxon>Pezizomycotina</taxon>
        <taxon>Eurotiomycetes</taxon>
        <taxon>Chaetothyriomycetidae</taxon>
        <taxon>Chaetothyriales</taxon>
        <taxon>Herpotrichiellaceae</taxon>
        <taxon>Cladophialophora</taxon>
    </lineage>
</organism>